<dbReference type="PROSITE" id="PS51462">
    <property type="entry name" value="NUDIX"/>
    <property type="match status" value="1"/>
</dbReference>
<reference evidence="8 9" key="1">
    <citation type="submission" date="2019-11" db="EMBL/GenBank/DDBJ databases">
        <authorList>
            <person name="Jiang L.-Q."/>
        </authorList>
    </citation>
    <scope>NUCLEOTIDE SEQUENCE [LARGE SCALE GENOMIC DNA]</scope>
    <source>
        <strain evidence="8 9">YIM 132087</strain>
    </source>
</reference>
<evidence type="ECO:0000259" key="7">
    <source>
        <dbReference type="PROSITE" id="PS51462"/>
    </source>
</evidence>
<gene>
    <name evidence="8" type="ORF">GIS00_24325</name>
</gene>
<comment type="caution">
    <text evidence="8">The sequence shown here is derived from an EMBL/GenBank/DDBJ whole genome shotgun (WGS) entry which is preliminary data.</text>
</comment>
<dbReference type="GO" id="GO:0016818">
    <property type="term" value="F:hydrolase activity, acting on acid anhydrides, in phosphorus-containing anhydrides"/>
    <property type="evidence" value="ECO:0007669"/>
    <property type="project" value="InterPro"/>
</dbReference>
<evidence type="ECO:0000256" key="3">
    <source>
        <dbReference type="ARBA" id="ARBA00022723"/>
    </source>
</evidence>
<keyword evidence="6" id="KW-0464">Manganese</keyword>
<dbReference type="PANTHER" id="PTHR12318">
    <property type="entry name" value="TESTOSTERONE-REGULATED PROTEIN RP2"/>
    <property type="match status" value="1"/>
</dbReference>
<evidence type="ECO:0000256" key="6">
    <source>
        <dbReference type="ARBA" id="ARBA00023211"/>
    </source>
</evidence>
<evidence type="ECO:0000313" key="8">
    <source>
        <dbReference type="EMBL" id="MTD17067.1"/>
    </source>
</evidence>
<dbReference type="InterPro" id="IPR015797">
    <property type="entry name" value="NUDIX_hydrolase-like_dom_sf"/>
</dbReference>
<keyword evidence="4" id="KW-0378">Hydrolase</keyword>
<protein>
    <submittedName>
        <fullName evidence="8">NUDIX domain-containing protein</fullName>
    </submittedName>
</protein>
<sequence length="262" mass="27987">MTDSPEVRPAATVLLLRDSPEGIEVFVLVRVAALAFAAGATAFPGGGVDPSDATLPEPAPGQQDVVAELHAAIGIEGADQIVTAAVRELFEEVGVLLATPERGTLPGLDRREHWRAEVTAHRAGIAEALADLGLRTDLRGLRPWSRWITPPGPPRRFDTFFFVAGLPEGQEVALGTTEADTGMWATPDDLLRQGEQGLLQIMPPTASNLLQVGRFATVAEALEFEADMEPVQPQMLSGRGEPLRVRVGEVEFTADHPRGNPA</sequence>
<dbReference type="AlphaFoldDB" id="A0A7K1FSD9"/>
<comment type="cofactor">
    <cofactor evidence="2">
        <name>Mg(2+)</name>
        <dbReference type="ChEBI" id="CHEBI:18420"/>
    </cofactor>
</comment>
<keyword evidence="3" id="KW-0479">Metal-binding</keyword>
<dbReference type="Gene3D" id="3.90.79.10">
    <property type="entry name" value="Nucleoside Triphosphate Pyrophosphohydrolase"/>
    <property type="match status" value="1"/>
</dbReference>
<dbReference type="PANTHER" id="PTHR12318:SF0">
    <property type="entry name" value="ACYL-COENZYME A DIPHOSPHATASE NUDT19"/>
    <property type="match status" value="1"/>
</dbReference>
<dbReference type="Proteomes" id="UP000460221">
    <property type="component" value="Unassembled WGS sequence"/>
</dbReference>
<feature type="domain" description="Nudix hydrolase" evidence="7">
    <location>
        <begin position="6"/>
        <end position="207"/>
    </location>
</feature>
<keyword evidence="9" id="KW-1185">Reference proteome</keyword>
<dbReference type="EMBL" id="WLYK01000013">
    <property type="protein sequence ID" value="MTD17067.1"/>
    <property type="molecule type" value="Genomic_DNA"/>
</dbReference>
<evidence type="ECO:0000256" key="5">
    <source>
        <dbReference type="ARBA" id="ARBA00022842"/>
    </source>
</evidence>
<dbReference type="InterPro" id="IPR000086">
    <property type="entry name" value="NUDIX_hydrolase_dom"/>
</dbReference>
<dbReference type="RefSeq" id="WP_154771066.1">
    <property type="nucleotide sequence ID" value="NZ_WLYK01000013.1"/>
</dbReference>
<comment type="cofactor">
    <cofactor evidence="1">
        <name>Mn(2+)</name>
        <dbReference type="ChEBI" id="CHEBI:29035"/>
    </cofactor>
</comment>
<evidence type="ECO:0000256" key="2">
    <source>
        <dbReference type="ARBA" id="ARBA00001946"/>
    </source>
</evidence>
<dbReference type="InterPro" id="IPR039121">
    <property type="entry name" value="NUDT19"/>
</dbReference>
<accession>A0A7K1FSD9</accession>
<keyword evidence="5" id="KW-0460">Magnesium</keyword>
<dbReference type="GO" id="GO:0046872">
    <property type="term" value="F:metal ion binding"/>
    <property type="evidence" value="ECO:0007669"/>
    <property type="project" value="UniProtKB-KW"/>
</dbReference>
<dbReference type="SUPFAM" id="SSF55811">
    <property type="entry name" value="Nudix"/>
    <property type="match status" value="1"/>
</dbReference>
<dbReference type="CDD" id="cd18870">
    <property type="entry name" value="NUDIX_AcylCoAdiphos_Nudt19"/>
    <property type="match status" value="1"/>
</dbReference>
<evidence type="ECO:0000256" key="4">
    <source>
        <dbReference type="ARBA" id="ARBA00022801"/>
    </source>
</evidence>
<evidence type="ECO:0000256" key="1">
    <source>
        <dbReference type="ARBA" id="ARBA00001936"/>
    </source>
</evidence>
<organism evidence="8 9">
    <name type="scientific">Nakamurella alba</name>
    <dbReference type="NCBI Taxonomy" id="2665158"/>
    <lineage>
        <taxon>Bacteria</taxon>
        <taxon>Bacillati</taxon>
        <taxon>Actinomycetota</taxon>
        <taxon>Actinomycetes</taxon>
        <taxon>Nakamurellales</taxon>
        <taxon>Nakamurellaceae</taxon>
        <taxon>Nakamurella</taxon>
    </lineage>
</organism>
<proteinExistence type="predicted"/>
<evidence type="ECO:0000313" key="9">
    <source>
        <dbReference type="Proteomes" id="UP000460221"/>
    </source>
</evidence>
<name>A0A7K1FSD9_9ACTN</name>